<dbReference type="OrthoDB" id="8693905at2759"/>
<comment type="caution">
    <text evidence="5">The sequence shown here is derived from an EMBL/GenBank/DDBJ whole genome shotgun (WGS) entry which is preliminary data.</text>
</comment>
<keyword evidence="5" id="KW-0418">Kinase</keyword>
<dbReference type="SMART" id="SM00220">
    <property type="entry name" value="S_TKc"/>
    <property type="match status" value="1"/>
</dbReference>
<name>A0A1J4K769_9EUKA</name>
<dbReference type="RefSeq" id="XP_068359970.1">
    <property type="nucleotide sequence ID" value="XM_068504123.1"/>
</dbReference>
<evidence type="ECO:0000259" key="4">
    <source>
        <dbReference type="PROSITE" id="PS50011"/>
    </source>
</evidence>
<dbReference type="Gene3D" id="1.10.510.10">
    <property type="entry name" value="Transferase(Phosphotransferase) domain 1"/>
    <property type="match status" value="1"/>
</dbReference>
<keyword evidence="5" id="KW-0808">Transferase</keyword>
<dbReference type="SUPFAM" id="SSF56112">
    <property type="entry name" value="Protein kinase-like (PK-like)"/>
    <property type="match status" value="1"/>
</dbReference>
<keyword evidence="6" id="KW-1185">Reference proteome</keyword>
<feature type="compositionally biased region" description="Acidic residues" evidence="3">
    <location>
        <begin position="299"/>
        <end position="313"/>
    </location>
</feature>
<proteinExistence type="predicted"/>
<dbReference type="Pfam" id="PF00069">
    <property type="entry name" value="Pkinase"/>
    <property type="match status" value="1"/>
</dbReference>
<dbReference type="GO" id="GO:0005524">
    <property type="term" value="F:ATP binding"/>
    <property type="evidence" value="ECO:0007669"/>
    <property type="project" value="UniProtKB-KW"/>
</dbReference>
<sequence>MTTKSDMIFSLIYPDIVPGENIGVYSIMEGLDSTNNSIVLRADNIQTGGKVAMKLINKTTTPHENIEQESFNMCYFNHPNIIRGFDFFEKGRFSGFFMDFAEMGDLLDYVCDNPRFSENFVRHLSAQIVDAILHIHNLGFVHRDIKLENFLLKTGGIVPTVLLADFGYMKQLAVNELFPGNTACGTVAYMAPEVLMRQRHGAPADIWSFGVTLYALLTRRMPFPDAEIEDPRRPGRKIVNPTFIHDVTNGSYFQDHLVDCSDEAKDVIARCLAVNPDQRITAQKLAMHPFFPGIKPDPEPDPLPEPEPEPFPF</sequence>
<protein>
    <submittedName>
        <fullName evidence="5">Serine/threonine-protein kinase SAPK2</fullName>
    </submittedName>
</protein>
<dbReference type="AlphaFoldDB" id="A0A1J4K769"/>
<keyword evidence="1" id="KW-0547">Nucleotide-binding</keyword>
<feature type="domain" description="Protein kinase" evidence="4">
    <location>
        <begin position="25"/>
        <end position="291"/>
    </location>
</feature>
<dbReference type="InterPro" id="IPR008271">
    <property type="entry name" value="Ser/Thr_kinase_AS"/>
</dbReference>
<dbReference type="PANTHER" id="PTHR24346:SF30">
    <property type="entry name" value="MATERNAL EMBRYONIC LEUCINE ZIPPER KINASE"/>
    <property type="match status" value="1"/>
</dbReference>
<dbReference type="VEuPathDB" id="TrichDB:TRFO_25081"/>
<dbReference type="PROSITE" id="PS50011">
    <property type="entry name" value="PROTEIN_KINASE_DOM"/>
    <property type="match status" value="1"/>
</dbReference>
<dbReference type="PROSITE" id="PS00108">
    <property type="entry name" value="PROTEIN_KINASE_ST"/>
    <property type="match status" value="1"/>
</dbReference>
<gene>
    <name evidence="5" type="primary">SAPK2</name>
    <name evidence="5" type="ORF">TRFO_25081</name>
</gene>
<organism evidence="5 6">
    <name type="scientific">Tritrichomonas foetus</name>
    <dbReference type="NCBI Taxonomy" id="1144522"/>
    <lineage>
        <taxon>Eukaryota</taxon>
        <taxon>Metamonada</taxon>
        <taxon>Parabasalia</taxon>
        <taxon>Tritrichomonadida</taxon>
        <taxon>Tritrichomonadidae</taxon>
        <taxon>Tritrichomonas</taxon>
    </lineage>
</organism>
<evidence type="ECO:0000313" key="5">
    <source>
        <dbReference type="EMBL" id="OHT06834.1"/>
    </source>
</evidence>
<keyword evidence="2" id="KW-0067">ATP-binding</keyword>
<dbReference type="GeneID" id="94838827"/>
<dbReference type="InterPro" id="IPR000719">
    <property type="entry name" value="Prot_kinase_dom"/>
</dbReference>
<reference evidence="5" key="1">
    <citation type="submission" date="2016-10" db="EMBL/GenBank/DDBJ databases">
        <authorList>
            <person name="Benchimol M."/>
            <person name="Almeida L.G."/>
            <person name="Vasconcelos A.T."/>
            <person name="Perreira-Neves A."/>
            <person name="Rosa I.A."/>
            <person name="Tasca T."/>
            <person name="Bogo M.R."/>
            <person name="de Souza W."/>
        </authorList>
    </citation>
    <scope>NUCLEOTIDE SEQUENCE [LARGE SCALE GENOMIC DNA]</scope>
    <source>
        <strain evidence="5">K</strain>
    </source>
</reference>
<evidence type="ECO:0000313" key="6">
    <source>
        <dbReference type="Proteomes" id="UP000179807"/>
    </source>
</evidence>
<dbReference type="Proteomes" id="UP000179807">
    <property type="component" value="Unassembled WGS sequence"/>
</dbReference>
<dbReference type="GO" id="GO:0004674">
    <property type="term" value="F:protein serine/threonine kinase activity"/>
    <property type="evidence" value="ECO:0007669"/>
    <property type="project" value="TreeGrafter"/>
</dbReference>
<evidence type="ECO:0000256" key="1">
    <source>
        <dbReference type="ARBA" id="ARBA00022741"/>
    </source>
</evidence>
<accession>A0A1J4K769</accession>
<feature type="region of interest" description="Disordered" evidence="3">
    <location>
        <begin position="291"/>
        <end position="313"/>
    </location>
</feature>
<dbReference type="EMBL" id="MLAK01000714">
    <property type="protein sequence ID" value="OHT06834.1"/>
    <property type="molecule type" value="Genomic_DNA"/>
</dbReference>
<evidence type="ECO:0000256" key="3">
    <source>
        <dbReference type="SAM" id="MobiDB-lite"/>
    </source>
</evidence>
<dbReference type="GO" id="GO:0005737">
    <property type="term" value="C:cytoplasm"/>
    <property type="evidence" value="ECO:0007669"/>
    <property type="project" value="TreeGrafter"/>
</dbReference>
<evidence type="ECO:0000256" key="2">
    <source>
        <dbReference type="ARBA" id="ARBA00022840"/>
    </source>
</evidence>
<dbReference type="InterPro" id="IPR011009">
    <property type="entry name" value="Kinase-like_dom_sf"/>
</dbReference>
<dbReference type="GO" id="GO:0035556">
    <property type="term" value="P:intracellular signal transduction"/>
    <property type="evidence" value="ECO:0007669"/>
    <property type="project" value="TreeGrafter"/>
</dbReference>
<dbReference type="PANTHER" id="PTHR24346">
    <property type="entry name" value="MAP/MICROTUBULE AFFINITY-REGULATING KINASE"/>
    <property type="match status" value="1"/>
</dbReference>